<dbReference type="AlphaFoldDB" id="A0A3G8ZPB9"/>
<dbReference type="RefSeq" id="WP_124986657.1">
    <property type="nucleotide sequence ID" value="NZ_CP034160.1"/>
</dbReference>
<gene>
    <name evidence="1" type="ORF">EIB75_10645</name>
</gene>
<dbReference type="Proteomes" id="UP000272316">
    <property type="component" value="Chromosome"/>
</dbReference>
<evidence type="ECO:0000313" key="1">
    <source>
        <dbReference type="EMBL" id="AZI55681.1"/>
    </source>
</evidence>
<evidence type="ECO:0008006" key="3">
    <source>
        <dbReference type="Google" id="ProtNLM"/>
    </source>
</evidence>
<dbReference type="Pfam" id="PF10758">
    <property type="entry name" value="DUF2586"/>
    <property type="match status" value="1"/>
</dbReference>
<name>A0A3G8ZPB9_9FLAO</name>
<accession>A0A3G8ZPB9</accession>
<sequence>MSLPNIDINLGNGQIGTVLPNEDRTIGVMAAAVANAYFSLEKAYLVKGMVDVANLGILPSVDNYGLYKFCLEFYKEAGEGTELWIYGCKKNADGSIEKWFVPDAQTGKTIAQNFLDSVNGKIRRLFAVRNPDGNFVPDVRNGLHRDVWYTLEAAHNFAVDYTRTTYCPIRIAIEGTAFNGDRTALNNLLIESYNRVSVLIGDTEPKTSNTFIREVISKQGIKAEEAVSIDGEAKMPQGATRVYNYGAAMGVLAGRMAAYPIHNNIGKVKNGSLKPLKFYIVDTPVELYDTAALHDKSYITFRKHPSKSGYYFSDDPQACSIEDDYHSNARGDVIDKAYRLTYLVQVEELLDEAWINEDGTPDAIWAKDLEGRIESYIMANMGDQLQYRVGDTTLPVKVFIDPNQNVATTSKLKTVIRVKPWDTLEKWKPNFLTHFQNK</sequence>
<organism evidence="1 2">
    <name type="scientific">Epilithonimonas vandammei</name>
    <dbReference type="NCBI Taxonomy" id="2487072"/>
    <lineage>
        <taxon>Bacteria</taxon>
        <taxon>Pseudomonadati</taxon>
        <taxon>Bacteroidota</taxon>
        <taxon>Flavobacteriia</taxon>
        <taxon>Flavobacteriales</taxon>
        <taxon>Weeksellaceae</taxon>
        <taxon>Chryseobacterium group</taxon>
        <taxon>Epilithonimonas</taxon>
    </lineage>
</organism>
<dbReference type="EMBL" id="CP034160">
    <property type="protein sequence ID" value="AZI55681.1"/>
    <property type="molecule type" value="Genomic_DNA"/>
</dbReference>
<dbReference type="KEGG" id="eva:EIB75_10645"/>
<evidence type="ECO:0000313" key="2">
    <source>
        <dbReference type="Proteomes" id="UP000272316"/>
    </source>
</evidence>
<dbReference type="InterPro" id="IPR019694">
    <property type="entry name" value="Phage_HP1_Orf23"/>
</dbReference>
<proteinExistence type="predicted"/>
<protein>
    <recommendedName>
        <fullName evidence="3">DUF2586 family protein</fullName>
    </recommendedName>
</protein>
<reference evidence="2" key="1">
    <citation type="submission" date="2018-11" db="EMBL/GenBank/DDBJ databases">
        <title>Proposal to divide the Flavobacteriaceae and reorganize its genera based on Amino Acid Identity values calculated from whole genome sequences.</title>
        <authorList>
            <person name="Nicholson A.C."/>
            <person name="Gulvik C.A."/>
            <person name="Whitney A.M."/>
            <person name="Sheth M."/>
            <person name="Batra D."/>
            <person name="Pryor J."/>
            <person name="Bernardet J.-F."/>
            <person name="Hugo C."/>
            <person name="Kampfer P."/>
            <person name="Newman J.D."/>
            <person name="McQuiston J.R."/>
        </authorList>
    </citation>
    <scope>NUCLEOTIDE SEQUENCE [LARGE SCALE GENOMIC DNA]</scope>
    <source>
        <strain evidence="2">H6466</strain>
    </source>
</reference>